<reference evidence="1" key="1">
    <citation type="journal article" date="2020" name="ISME J.">
        <title>Gammaproteobacteria mediating utilization of methyl-, sulfur- and petroleum organic compounds in deep ocean hydrothermal plumes.</title>
        <authorList>
            <person name="Zhou Z."/>
            <person name="Liu Y."/>
            <person name="Pan J."/>
            <person name="Cron B.R."/>
            <person name="Toner B.M."/>
            <person name="Anantharaman K."/>
            <person name="Breier J.A."/>
            <person name="Dick G.J."/>
            <person name="Li M."/>
        </authorList>
    </citation>
    <scope>NUCLEOTIDE SEQUENCE</scope>
    <source>
        <strain evidence="1">SZUA-1451</strain>
    </source>
</reference>
<comment type="caution">
    <text evidence="1">The sequence shown here is derived from an EMBL/GenBank/DDBJ whole genome shotgun (WGS) entry which is preliminary data.</text>
</comment>
<organism evidence="1 2">
    <name type="scientific">Thermococcus paralvinellae</name>
    <dbReference type="NCBI Taxonomy" id="582419"/>
    <lineage>
        <taxon>Archaea</taxon>
        <taxon>Methanobacteriati</taxon>
        <taxon>Methanobacteriota</taxon>
        <taxon>Thermococci</taxon>
        <taxon>Thermococcales</taxon>
        <taxon>Thermococcaceae</taxon>
        <taxon>Thermococcus</taxon>
    </lineage>
</organism>
<evidence type="ECO:0000313" key="2">
    <source>
        <dbReference type="Proteomes" id="UP000649326"/>
    </source>
</evidence>
<protein>
    <submittedName>
        <fullName evidence="1">EVE domain-containing protein</fullName>
    </submittedName>
</protein>
<name>A0A832Z9F7_9EURY</name>
<dbReference type="Proteomes" id="UP000649326">
    <property type="component" value="Unassembled WGS sequence"/>
</dbReference>
<accession>A0A832Z9F7</accession>
<proteinExistence type="predicted"/>
<evidence type="ECO:0000313" key="1">
    <source>
        <dbReference type="EMBL" id="HIP74931.1"/>
    </source>
</evidence>
<dbReference type="AlphaFoldDB" id="A0A832Z9F7"/>
<gene>
    <name evidence="1" type="ORF">EYH13_02025</name>
</gene>
<feature type="non-terminal residue" evidence="1">
    <location>
        <position position="1"/>
    </location>
</feature>
<dbReference type="EMBL" id="DQUG01000081">
    <property type="protein sequence ID" value="HIP74931.1"/>
    <property type="molecule type" value="Genomic_DNA"/>
</dbReference>
<sequence length="23" mass="2701">GHLMGKAMREIPEEDYRLIESLL</sequence>